<evidence type="ECO:0000259" key="5">
    <source>
        <dbReference type="SMART" id="SM01310"/>
    </source>
</evidence>
<evidence type="ECO:0000259" key="3">
    <source>
        <dbReference type="SMART" id="SM01307"/>
    </source>
</evidence>
<dbReference type="InterPro" id="IPR028267">
    <property type="entry name" value="Pianissimo_N"/>
</dbReference>
<dbReference type="InterPro" id="IPR029452">
    <property type="entry name" value="RICTOR_V"/>
</dbReference>
<dbReference type="InterPro" id="IPR029451">
    <property type="entry name" value="RICTOR_M"/>
</dbReference>
<feature type="domain" description="Rapamycin-insensitive companion of mTOR" evidence="5">
    <location>
        <begin position="1161"/>
        <end position="1233"/>
    </location>
</feature>
<feature type="compositionally biased region" description="Low complexity" evidence="2">
    <location>
        <begin position="489"/>
        <end position="516"/>
    </location>
</feature>
<dbReference type="InterPro" id="IPR029453">
    <property type="entry name" value="Rictor_IV"/>
</dbReference>
<feature type="compositionally biased region" description="Low complexity" evidence="2">
    <location>
        <begin position="1457"/>
        <end position="1472"/>
    </location>
</feature>
<keyword evidence="7" id="KW-1185">Reference proteome</keyword>
<proteinExistence type="inferred from homology"/>
<dbReference type="PANTHER" id="PTHR13298:SF11">
    <property type="entry name" value="RAPAMYCIN-INSENSITIVE COMPANION OF MTOR"/>
    <property type="match status" value="1"/>
</dbReference>
<evidence type="ECO:0000256" key="2">
    <source>
        <dbReference type="SAM" id="MobiDB-lite"/>
    </source>
</evidence>
<evidence type="ECO:0000313" key="6">
    <source>
        <dbReference type="EMBL" id="KAJ2004381.1"/>
    </source>
</evidence>
<dbReference type="OrthoDB" id="271111at2759"/>
<feature type="region of interest" description="Disordered" evidence="2">
    <location>
        <begin position="486"/>
        <end position="516"/>
    </location>
</feature>
<dbReference type="Pfam" id="PF14664">
    <property type="entry name" value="RICTOR_N"/>
    <property type="match status" value="1"/>
</dbReference>
<name>A0A9W8BEP2_9FUNG</name>
<dbReference type="SUPFAM" id="SSF48371">
    <property type="entry name" value="ARM repeat"/>
    <property type="match status" value="1"/>
</dbReference>
<dbReference type="Pfam" id="PF14663">
    <property type="entry name" value="RasGEF_N_2"/>
    <property type="match status" value="1"/>
</dbReference>
<feature type="region of interest" description="Disordered" evidence="2">
    <location>
        <begin position="557"/>
        <end position="628"/>
    </location>
</feature>
<feature type="region of interest" description="Disordered" evidence="2">
    <location>
        <begin position="1"/>
        <end position="22"/>
    </location>
</feature>
<dbReference type="InterPro" id="IPR016024">
    <property type="entry name" value="ARM-type_fold"/>
</dbReference>
<protein>
    <submittedName>
        <fullName evidence="6">Uncharacterized protein</fullName>
    </submittedName>
</protein>
<feature type="compositionally biased region" description="Low complexity" evidence="2">
    <location>
        <begin position="696"/>
        <end position="710"/>
    </location>
</feature>
<evidence type="ECO:0000313" key="7">
    <source>
        <dbReference type="Proteomes" id="UP001150907"/>
    </source>
</evidence>
<dbReference type="GO" id="GO:0038203">
    <property type="term" value="P:TORC2 signaling"/>
    <property type="evidence" value="ECO:0007669"/>
    <property type="project" value="TreeGrafter"/>
</dbReference>
<evidence type="ECO:0000256" key="1">
    <source>
        <dbReference type="ARBA" id="ARBA00008878"/>
    </source>
</evidence>
<reference evidence="6" key="1">
    <citation type="submission" date="2022-07" db="EMBL/GenBank/DDBJ databases">
        <title>Phylogenomic reconstructions and comparative analyses of Kickxellomycotina fungi.</title>
        <authorList>
            <person name="Reynolds N.K."/>
            <person name="Stajich J.E."/>
            <person name="Barry K."/>
            <person name="Grigoriev I.V."/>
            <person name="Crous P."/>
            <person name="Smith M.E."/>
        </authorList>
    </citation>
    <scope>NUCLEOTIDE SEQUENCE</scope>
    <source>
        <strain evidence="6">IMI 214461</strain>
    </source>
</reference>
<sequence>MDDTVAAQPCWPSASIAGEGEPDGAGAGDVAARLACCTEATDADVAAACLDEALAALDQHADPRVLQAAAHHVPRLLAHFRWHVRARAYRVLRRAGHPRALAYCGAFLEVCVARALAVDSGAHGEREQGLKFVRWTMRFGADAWVLGPAVVKALMAVAEHADDAMRGVCVETLCELLVRAPERLWYAGGLRTLTLAALDGPWAVAVAVAAALAHVFDSPATRRFVHPGVTLGAVASALAEPAGADHVLAERAKAAALMLAQLLKSWGGIQYFLADGRRVISALATALSMAGANAKAILGMLLELFGLSDDFDLIQFELQPPRFDVDLLAPFHLPPHAITLAAARSRLLPVDYVRTLLLMTFVDEGLVEALVAAALETRQPEVVDASAALLKWLPQHPHMPLPESYAARFHSWLRTGGLSSVGAADEHRALAAKRLISRIERIPSLSVARLPSQQTDTWAASLSSSVAYRRFLRQRRLRQEIAAQHGHPALDSADAGSTASTAPVSAAGSAASGPRGLAAGLKDNAVRVLRSSASTGNLKTGTAGGFGALPLTQLSTVDEDSSSLTRSPDHATASQSTVADFVGSRGRRSLDIMRSPQPHHHHHHNHHNHHYPQQQQQQPATPHNMRVGVGGGGTAAALSHALYSNMSALSSPFAPTEGSMLTKLSTPGAAAATAGSSHADLTAASPAVALHPPFMSSSNSTSSAAIGSASLGPTPPLIARSRAKSRSRTRNSMVIVNNLGVEETPLATLIQESRVTSEDNPMHWNWETIRAIILGPISASSRRLPEEIKISGFLARLSYFFHPSSLEFCDKSRTTSNEEYLEIGRQLIRILISSADGLLLIDESRLLPGIVDEIKKQNNLARKKSRDESCFSFARLQMTMSPGYFHFLGEIDSSVGGDSLLERNRLYDAYYQVVELPDQVLLIQYILSSMSYATEGHARIILRKVASSPHETLRLLVPGFLLYLASDVPCRPGSVSAWAIEVLLAMVLDASPAVRSAAAQSLVLVIDLAAENPYLDQSESATRFALLLDLRPMLDLAVITDIRPLILRIIADERGFAFLHEQGIVDSEMEAWGALEGIFYVQSIELDISRALAFGPLFSSTPDGAMMMTTSSQTPVTPPHLFGELAKSSGGRAFLREIGIPRLLFETLANIPWNSTLPADVTGLKATLWAIGAMGASRDGYLMLEPLDAIAKLMEVARSAESLSIKGTCLYALALLSRSPFAAEAFKEKGWLLCSSCYGAYEYAVPRRLESILDVGGWASGGLLEGTYVFSEGPGREPDIVDDEMDSVQKEIINSVVMMGNHVLVNSASKTLMRLRTSHPHYFRLLPLYLRVMHLLGKYRYRLSTRRFIYDVFDVNLGPLHQDLLEQEAQHCSPHSSDGGYSMLQGADESYYASGGGHAGSRRFSSSSQHFLHTASESQRKRASTLQEYSSSPVTAAASATLFPRRPTNGLLDDIRPAPTTRAGGGASAATSVRRMPT</sequence>
<feature type="compositionally biased region" description="Low complexity" evidence="2">
    <location>
        <begin position="1430"/>
        <end position="1441"/>
    </location>
</feature>
<dbReference type="InterPro" id="IPR028268">
    <property type="entry name" value="Pianissimo_fam"/>
</dbReference>
<organism evidence="6 7">
    <name type="scientific">Coemansia thaxteri</name>
    <dbReference type="NCBI Taxonomy" id="2663907"/>
    <lineage>
        <taxon>Eukaryota</taxon>
        <taxon>Fungi</taxon>
        <taxon>Fungi incertae sedis</taxon>
        <taxon>Zoopagomycota</taxon>
        <taxon>Kickxellomycotina</taxon>
        <taxon>Kickxellomycetes</taxon>
        <taxon>Kickxellales</taxon>
        <taxon>Kickxellaceae</taxon>
        <taxon>Coemansia</taxon>
    </lineage>
</organism>
<accession>A0A9W8BEP2</accession>
<dbReference type="SMART" id="SM01308">
    <property type="entry name" value="RICTOR_N"/>
    <property type="match status" value="1"/>
</dbReference>
<feature type="region of interest" description="Disordered" evidence="2">
    <location>
        <begin position="1394"/>
        <end position="1478"/>
    </location>
</feature>
<evidence type="ECO:0000259" key="4">
    <source>
        <dbReference type="SMART" id="SM01308"/>
    </source>
</evidence>
<comment type="similarity">
    <text evidence="1">Belongs to the RICTOR family.</text>
</comment>
<feature type="compositionally biased region" description="Low complexity" evidence="2">
    <location>
        <begin position="1402"/>
        <end position="1411"/>
    </location>
</feature>
<feature type="compositionally biased region" description="Basic residues" evidence="2">
    <location>
        <begin position="597"/>
        <end position="610"/>
    </location>
</feature>
<dbReference type="Proteomes" id="UP001150907">
    <property type="component" value="Unassembled WGS sequence"/>
</dbReference>
<comment type="caution">
    <text evidence="6">The sequence shown here is derived from an EMBL/GenBank/DDBJ whole genome shotgun (WGS) entry which is preliminary data.</text>
</comment>
<gene>
    <name evidence="6" type="ORF">H4R26_002549</name>
</gene>
<dbReference type="GO" id="GO:0031932">
    <property type="term" value="C:TORC2 complex"/>
    <property type="evidence" value="ECO:0007669"/>
    <property type="project" value="InterPro"/>
</dbReference>
<dbReference type="PANTHER" id="PTHR13298">
    <property type="entry name" value="CYTOSOLIC REGULATOR PIANISSIMO"/>
    <property type="match status" value="1"/>
</dbReference>
<dbReference type="SMART" id="SM01310">
    <property type="entry name" value="RICTOR_V"/>
    <property type="match status" value="1"/>
</dbReference>
<feature type="domain" description="Rapamycin-insensitive companion of mTOR middle" evidence="3">
    <location>
        <begin position="741"/>
        <end position="967"/>
    </location>
</feature>
<dbReference type="Pfam" id="PF14668">
    <property type="entry name" value="RICTOR_V"/>
    <property type="match status" value="1"/>
</dbReference>
<dbReference type="Pfam" id="PF14666">
    <property type="entry name" value="RICTOR_M"/>
    <property type="match status" value="1"/>
</dbReference>
<feature type="compositionally biased region" description="Polar residues" evidence="2">
    <location>
        <begin position="557"/>
        <end position="578"/>
    </location>
</feature>
<feature type="region of interest" description="Disordered" evidence="2">
    <location>
        <begin position="695"/>
        <end position="725"/>
    </location>
</feature>
<feature type="compositionally biased region" description="Low complexity" evidence="2">
    <location>
        <begin position="611"/>
        <end position="624"/>
    </location>
</feature>
<feature type="domain" description="Rapamycin-insensitive companion of mTOR N-terminal" evidence="4">
    <location>
        <begin position="57"/>
        <end position="402"/>
    </location>
</feature>
<dbReference type="EMBL" id="JANBQF010000158">
    <property type="protein sequence ID" value="KAJ2004381.1"/>
    <property type="molecule type" value="Genomic_DNA"/>
</dbReference>
<dbReference type="SMART" id="SM01307">
    <property type="entry name" value="RICTOR_M"/>
    <property type="match status" value="1"/>
</dbReference>